<evidence type="ECO:0000256" key="1">
    <source>
        <dbReference type="ARBA" id="ARBA00004651"/>
    </source>
</evidence>
<feature type="transmembrane region" description="Helical" evidence="8">
    <location>
        <begin position="138"/>
        <end position="157"/>
    </location>
</feature>
<feature type="compositionally biased region" description="Basic residues" evidence="7">
    <location>
        <begin position="293"/>
        <end position="310"/>
    </location>
</feature>
<accession>A0A7X5U0F4</accession>
<evidence type="ECO:0000256" key="3">
    <source>
        <dbReference type="ARBA" id="ARBA00022475"/>
    </source>
</evidence>
<evidence type="ECO:0000256" key="6">
    <source>
        <dbReference type="ARBA" id="ARBA00023136"/>
    </source>
</evidence>
<sequence length="310" mass="31664">MPRHRVDLALLAVALVWGSSYLAAKEVVHADGVFAFLALRFGMAVWGLMLVLGRRVARIGRDDVIAGSLFGVILAAICVGETYGVTMTSASNAGLIMALTVVITPLLGGRGAVAPLFYAPAAMVVLGCVALTQSGGGFALPGAGDVLIVGAAALRAVHVTVMSRTSKPRRLDPTSVTLVQLTTVAVLTALPAAALGQFSAVPQMSGRGWALTAYLALACTVFAFGAQMWAVRYSTPARMSLLLGTEPLWVVVIGVGVAGDPVTALGALGALMVVSGTLWAAAVDSATVSGPARRGKPTRSGRLGNKRGSK</sequence>
<evidence type="ECO:0000256" key="4">
    <source>
        <dbReference type="ARBA" id="ARBA00022692"/>
    </source>
</evidence>
<evidence type="ECO:0000256" key="5">
    <source>
        <dbReference type="ARBA" id="ARBA00022989"/>
    </source>
</evidence>
<dbReference type="RefSeq" id="WP_167159567.1">
    <property type="nucleotide sequence ID" value="NZ_JAANOW010000001.1"/>
</dbReference>
<evidence type="ECO:0000256" key="2">
    <source>
        <dbReference type="ARBA" id="ARBA00007362"/>
    </source>
</evidence>
<dbReference type="PANTHER" id="PTHR42920">
    <property type="entry name" value="OS03G0707200 PROTEIN-RELATED"/>
    <property type="match status" value="1"/>
</dbReference>
<keyword evidence="3" id="KW-1003">Cell membrane</keyword>
<dbReference type="InterPro" id="IPR037185">
    <property type="entry name" value="EmrE-like"/>
</dbReference>
<dbReference type="EMBL" id="JAANOW010000001">
    <property type="protein sequence ID" value="NIH96110.1"/>
    <property type="molecule type" value="Genomic_DNA"/>
</dbReference>
<dbReference type="SUPFAM" id="SSF103481">
    <property type="entry name" value="Multidrug resistance efflux transporter EmrE"/>
    <property type="match status" value="1"/>
</dbReference>
<feature type="domain" description="EamA" evidence="9">
    <location>
        <begin position="144"/>
        <end position="279"/>
    </location>
</feature>
<keyword evidence="11" id="KW-1185">Reference proteome</keyword>
<keyword evidence="5 8" id="KW-1133">Transmembrane helix</keyword>
<evidence type="ECO:0000313" key="10">
    <source>
        <dbReference type="EMBL" id="NIH96110.1"/>
    </source>
</evidence>
<feature type="transmembrane region" description="Helical" evidence="8">
    <location>
        <begin position="208"/>
        <end position="229"/>
    </location>
</feature>
<feature type="transmembrane region" description="Helical" evidence="8">
    <location>
        <begin position="178"/>
        <end position="196"/>
    </location>
</feature>
<keyword evidence="6 8" id="KW-0472">Membrane</keyword>
<evidence type="ECO:0000259" key="9">
    <source>
        <dbReference type="Pfam" id="PF00892"/>
    </source>
</evidence>
<evidence type="ECO:0000313" key="11">
    <source>
        <dbReference type="Proteomes" id="UP000547444"/>
    </source>
</evidence>
<gene>
    <name evidence="10" type="ORF">FHU31_003066</name>
</gene>
<feature type="domain" description="EamA" evidence="9">
    <location>
        <begin position="7"/>
        <end position="108"/>
    </location>
</feature>
<dbReference type="GO" id="GO:0005886">
    <property type="term" value="C:plasma membrane"/>
    <property type="evidence" value="ECO:0007669"/>
    <property type="project" value="UniProtKB-SubCell"/>
</dbReference>
<dbReference type="Pfam" id="PF00892">
    <property type="entry name" value="EamA"/>
    <property type="match status" value="2"/>
</dbReference>
<evidence type="ECO:0000256" key="8">
    <source>
        <dbReference type="SAM" id="Phobius"/>
    </source>
</evidence>
<comment type="caution">
    <text evidence="10">The sequence shown here is derived from an EMBL/GenBank/DDBJ whole genome shotgun (WGS) entry which is preliminary data.</text>
</comment>
<feature type="transmembrane region" description="Helical" evidence="8">
    <location>
        <begin position="34"/>
        <end position="52"/>
    </location>
</feature>
<dbReference type="InterPro" id="IPR051258">
    <property type="entry name" value="Diverse_Substrate_Transporter"/>
</dbReference>
<dbReference type="AlphaFoldDB" id="A0A7X5U0F4"/>
<name>A0A7X5U0F4_9MYCO</name>
<evidence type="ECO:0000256" key="7">
    <source>
        <dbReference type="SAM" id="MobiDB-lite"/>
    </source>
</evidence>
<dbReference type="Proteomes" id="UP000547444">
    <property type="component" value="Unassembled WGS sequence"/>
</dbReference>
<feature type="transmembrane region" description="Helical" evidence="8">
    <location>
        <begin position="264"/>
        <end position="283"/>
    </location>
</feature>
<dbReference type="InterPro" id="IPR000620">
    <property type="entry name" value="EamA_dom"/>
</dbReference>
<comment type="similarity">
    <text evidence="2">Belongs to the EamA transporter family.</text>
</comment>
<organism evidence="10 11">
    <name type="scientific">Mycolicibacterium fluoranthenivorans</name>
    <dbReference type="NCBI Taxonomy" id="258505"/>
    <lineage>
        <taxon>Bacteria</taxon>
        <taxon>Bacillati</taxon>
        <taxon>Actinomycetota</taxon>
        <taxon>Actinomycetes</taxon>
        <taxon>Mycobacteriales</taxon>
        <taxon>Mycobacteriaceae</taxon>
        <taxon>Mycolicibacterium</taxon>
    </lineage>
</organism>
<comment type="subcellular location">
    <subcellularLocation>
        <location evidence="1">Cell membrane</location>
        <topology evidence="1">Multi-pass membrane protein</topology>
    </subcellularLocation>
</comment>
<protein>
    <submittedName>
        <fullName evidence="10">Drug/metabolite transporter (DMT)-like permease</fullName>
    </submittedName>
</protein>
<dbReference type="PANTHER" id="PTHR42920:SF5">
    <property type="entry name" value="EAMA DOMAIN-CONTAINING PROTEIN"/>
    <property type="match status" value="1"/>
</dbReference>
<feature type="transmembrane region" description="Helical" evidence="8">
    <location>
        <begin position="64"/>
        <end position="84"/>
    </location>
</feature>
<feature type="region of interest" description="Disordered" evidence="7">
    <location>
        <begin position="289"/>
        <end position="310"/>
    </location>
</feature>
<reference evidence="10 11" key="1">
    <citation type="submission" date="2020-03" db="EMBL/GenBank/DDBJ databases">
        <title>Sequencing the genomes of 1000 actinobacteria strains.</title>
        <authorList>
            <person name="Klenk H.-P."/>
        </authorList>
    </citation>
    <scope>NUCLEOTIDE SEQUENCE [LARGE SCALE GENOMIC DNA]</scope>
    <source>
        <strain evidence="10 11">DSM 44556</strain>
    </source>
</reference>
<feature type="transmembrane region" description="Helical" evidence="8">
    <location>
        <begin position="115"/>
        <end position="132"/>
    </location>
</feature>
<keyword evidence="4 8" id="KW-0812">Transmembrane</keyword>
<proteinExistence type="inferred from homology"/>